<reference evidence="1" key="2">
    <citation type="submission" date="2015-03" db="EMBL/GenBank/DDBJ databases">
        <authorList>
            <person name="Chow C.-E.T."/>
            <person name="Winget D.M."/>
            <person name="White R.A.III."/>
            <person name="Hallam S.J."/>
            <person name="Suttle C.A."/>
        </authorList>
    </citation>
    <scope>NUCLEOTIDE SEQUENCE</scope>
    <source>
        <strain evidence="1">Anoxic3_4</strain>
    </source>
</reference>
<accession>A0A0F7L0M6</accession>
<proteinExistence type="predicted"/>
<name>A0A0F7L0M6_9VIRU</name>
<evidence type="ECO:0000313" key="1">
    <source>
        <dbReference type="EMBL" id="AKH46089.1"/>
    </source>
</evidence>
<reference evidence="1" key="1">
    <citation type="journal article" date="2015" name="Front. Microbiol.">
        <title>Combining genomic sequencing methods to explore viral diversity and reveal potential virus-host interactions.</title>
        <authorList>
            <person name="Chow C.E."/>
            <person name="Winget D.M."/>
            <person name="White R.A.III."/>
            <person name="Hallam S.J."/>
            <person name="Suttle C.A."/>
        </authorList>
    </citation>
    <scope>NUCLEOTIDE SEQUENCE</scope>
    <source>
        <strain evidence="1">Anoxic3_4</strain>
    </source>
</reference>
<sequence length="56" mass="6659">MFLESFNRFYQIIRIPAASMSGDKISVERPKGLQDVLTRRFICFFICKNRIIARFN</sequence>
<organism evidence="1">
    <name type="scientific">uncultured marine virus</name>
    <dbReference type="NCBI Taxonomy" id="186617"/>
    <lineage>
        <taxon>Viruses</taxon>
        <taxon>environmental samples</taxon>
    </lineage>
</organism>
<dbReference type="EMBL" id="KR029579">
    <property type="protein sequence ID" value="AKH46089.1"/>
    <property type="molecule type" value="Genomic_DNA"/>
</dbReference>
<protein>
    <submittedName>
        <fullName evidence="1">Uncharacterized protein</fullName>
    </submittedName>
</protein>